<dbReference type="Proteomes" id="UP000284842">
    <property type="component" value="Unassembled WGS sequence"/>
</dbReference>
<reference evidence="1 2" key="1">
    <citation type="journal article" date="2018" name="Evol. Lett.">
        <title>Horizontal gene cluster transfer increased hallucinogenic mushroom diversity.</title>
        <authorList>
            <person name="Reynolds H.T."/>
            <person name="Vijayakumar V."/>
            <person name="Gluck-Thaler E."/>
            <person name="Korotkin H.B."/>
            <person name="Matheny P.B."/>
            <person name="Slot J.C."/>
        </authorList>
    </citation>
    <scope>NUCLEOTIDE SEQUENCE [LARGE SCALE GENOMIC DNA]</scope>
    <source>
        <strain evidence="1 2">2629</strain>
    </source>
</reference>
<dbReference type="InParanoid" id="A0A409YNS5"/>
<name>A0A409YNS5_9AGAR</name>
<protein>
    <recommendedName>
        <fullName evidence="3">F-box domain-containing protein</fullName>
    </recommendedName>
</protein>
<evidence type="ECO:0000313" key="2">
    <source>
        <dbReference type="Proteomes" id="UP000284842"/>
    </source>
</evidence>
<organism evidence="1 2">
    <name type="scientific">Panaeolus cyanescens</name>
    <dbReference type="NCBI Taxonomy" id="181874"/>
    <lineage>
        <taxon>Eukaryota</taxon>
        <taxon>Fungi</taxon>
        <taxon>Dikarya</taxon>
        <taxon>Basidiomycota</taxon>
        <taxon>Agaricomycotina</taxon>
        <taxon>Agaricomycetes</taxon>
        <taxon>Agaricomycetidae</taxon>
        <taxon>Agaricales</taxon>
        <taxon>Agaricineae</taxon>
        <taxon>Galeropsidaceae</taxon>
        <taxon>Panaeolus</taxon>
    </lineage>
</organism>
<evidence type="ECO:0000313" key="1">
    <source>
        <dbReference type="EMBL" id="PPR04662.1"/>
    </source>
</evidence>
<proteinExistence type="predicted"/>
<keyword evidence="2" id="KW-1185">Reference proteome</keyword>
<comment type="caution">
    <text evidence="1">The sequence shown here is derived from an EMBL/GenBank/DDBJ whole genome shotgun (WGS) entry which is preliminary data.</text>
</comment>
<gene>
    <name evidence="1" type="ORF">CVT24_011880</name>
</gene>
<evidence type="ECO:0008006" key="3">
    <source>
        <dbReference type="Google" id="ProtNLM"/>
    </source>
</evidence>
<dbReference type="AlphaFoldDB" id="A0A409YNS5"/>
<sequence>MPKLPLELVALVIHHLAPTTHFPDKEDLKPLKTCSLVSKTWAILCRPHLFRTVELGFSIHFGKTVLHRLAKMLTDTPTLAKYIRTVRFTTIPIFVWNKPYVSMEYSDCQDDSELQERLDLEDSLGHTLLNLPNVRELEMHLSVNSAYEDVDIDVFGHRMFLEHYVANGQLTTIIIQGYVKQLPIMPFLSSPRLERLEITECTFELTTEVWDTVECLGDAIYCSTPAALPDPMKTFSIKELTLISCDNFPLGLTGRCKELEALTLEDVTEGPMPAPGLHGPQDPILFNRLHTVDSCTTYIFPLVQSSRALSTKSIFPIMKSLSFHYDSYERPINPYTANFLLEQSQVLEFLFIENTFQDYDFSELNLSEAIRRSHDSLKHLSIKWCIESTDDAFLCSLCDALECVRSQNFLESLTVILIIKRRDPDEFDESDESMNTSPKCLACLSRLDVILTREKQLGFPFLERVKFSIKFLCSAPLPDPNIVDNGLKNLSESPYIHLECTIGPDIRV</sequence>
<dbReference type="OrthoDB" id="2788229at2759"/>
<dbReference type="EMBL" id="NHTK01000907">
    <property type="protein sequence ID" value="PPR04662.1"/>
    <property type="molecule type" value="Genomic_DNA"/>
</dbReference>
<accession>A0A409YNS5</accession>